<dbReference type="Pfam" id="PF13378">
    <property type="entry name" value="MR_MLE_C"/>
    <property type="match status" value="1"/>
</dbReference>
<dbReference type="FunFam" id="3.20.20.120:FF:000011">
    <property type="entry name" value="D-galactonate dehydratase family member VSWAT3_13707"/>
    <property type="match status" value="1"/>
</dbReference>
<reference evidence="5 6" key="1">
    <citation type="submission" date="2018-11" db="EMBL/GenBank/DDBJ databases">
        <authorList>
            <person name="Zhou Z."/>
            <person name="Wang G."/>
        </authorList>
    </citation>
    <scope>NUCLEOTIDE SEQUENCE [LARGE SCALE GENOMIC DNA]</scope>
    <source>
        <strain evidence="5 6">KCTC52004</strain>
    </source>
</reference>
<gene>
    <name evidence="5" type="ORF">EHT25_29150</name>
</gene>
<comment type="caution">
    <text evidence="5">The sequence shown here is derived from an EMBL/GenBank/DDBJ whole genome shotgun (WGS) entry which is preliminary data.</text>
</comment>
<dbReference type="PANTHER" id="PTHR48080">
    <property type="entry name" value="D-GALACTONATE DEHYDRATASE-RELATED"/>
    <property type="match status" value="1"/>
</dbReference>
<evidence type="ECO:0000256" key="3">
    <source>
        <dbReference type="ARBA" id="ARBA00022842"/>
    </source>
</evidence>
<dbReference type="GO" id="GO:0009063">
    <property type="term" value="P:amino acid catabolic process"/>
    <property type="evidence" value="ECO:0007669"/>
    <property type="project" value="InterPro"/>
</dbReference>
<keyword evidence="6" id="KW-1185">Reference proteome</keyword>
<dbReference type="GO" id="GO:0000287">
    <property type="term" value="F:magnesium ion binding"/>
    <property type="evidence" value="ECO:0007669"/>
    <property type="project" value="UniProtKB-ARBA"/>
</dbReference>
<dbReference type="Gene3D" id="3.20.20.120">
    <property type="entry name" value="Enolase-like C-terminal domain"/>
    <property type="match status" value="1"/>
</dbReference>
<name>A0A3P1BDS8_9BACT</name>
<dbReference type="InterPro" id="IPR029065">
    <property type="entry name" value="Enolase_C-like"/>
</dbReference>
<keyword evidence="2" id="KW-0479">Metal-binding</keyword>
<evidence type="ECO:0000256" key="1">
    <source>
        <dbReference type="ARBA" id="ARBA00010339"/>
    </source>
</evidence>
<dbReference type="Proteomes" id="UP000271925">
    <property type="component" value="Unassembled WGS sequence"/>
</dbReference>
<dbReference type="Pfam" id="PF02746">
    <property type="entry name" value="MR_MLE_N"/>
    <property type="match status" value="1"/>
</dbReference>
<dbReference type="InterPro" id="IPR013341">
    <property type="entry name" value="Mandelate_racemase_N_dom"/>
</dbReference>
<sequence length="458" mass="50614">MKKDENVAELNSRRETLKKIGLGSGAGLLGLFGGISTAEARERQGTPSYAKAMAPVKIKSVKAIATAPQGSNLIVVKVETTEPDLYGLGCATFTQRAAVVIVAINTYLNEFCVGKDVDNIEDMWQAAYVSSYWRNGPVLNNALSGLDQALWDIKGKRANMPVYQLLGGKARFAIPCYTHAGGNTPEAAAESVKKFMEEGYKHIRIQQGGYGAVGANAANAQPDFKTANFGGATDNYMNERMYLKSVPKMFEVVRKQCGDEVELLHDIHERVQPIDAINMIKRVEEYRPFFIEDPFSPENMKWFAQLRQATSVPIAMGELFNNINEFKEPMVNQWFDFIRIHVSQIGGITPAMKVARLGEWFNVRTAWHGPGDVSPVGHAAHAHIDLAVWNFGIQEAVQFSDKMKEVFSGCPTMNKGYMSVNEVPGLGVDINEKEAAKYPIGTKSNWQVRKADGTIIRP</sequence>
<dbReference type="InterPro" id="IPR018110">
    <property type="entry name" value="Mandel_Rmase/mucon_lact_enz_CS"/>
</dbReference>
<evidence type="ECO:0000259" key="4">
    <source>
        <dbReference type="SMART" id="SM00922"/>
    </source>
</evidence>
<dbReference type="PANTHER" id="PTHR48080:SF6">
    <property type="entry name" value="STARVATION-SENSING PROTEIN RSPA"/>
    <property type="match status" value="1"/>
</dbReference>
<dbReference type="Gene3D" id="3.30.390.10">
    <property type="entry name" value="Enolase-like, N-terminal domain"/>
    <property type="match status" value="1"/>
</dbReference>
<dbReference type="AlphaFoldDB" id="A0A3P1BDS8"/>
<dbReference type="PROSITE" id="PS51318">
    <property type="entry name" value="TAT"/>
    <property type="match status" value="1"/>
</dbReference>
<dbReference type="InterPro" id="IPR034593">
    <property type="entry name" value="DgoD-like"/>
</dbReference>
<dbReference type="InterPro" id="IPR006311">
    <property type="entry name" value="TAT_signal"/>
</dbReference>
<dbReference type="EMBL" id="RQJO01000015">
    <property type="protein sequence ID" value="RRA99045.1"/>
    <property type="molecule type" value="Genomic_DNA"/>
</dbReference>
<comment type="similarity">
    <text evidence="1">Belongs to the mandelate racemase/muconate lactonizing enzyme family. GalD subfamily.</text>
</comment>
<dbReference type="SFLD" id="SFLDS00001">
    <property type="entry name" value="Enolase"/>
    <property type="match status" value="1"/>
</dbReference>
<protein>
    <submittedName>
        <fullName evidence="5">Starvation-sensing protein RspA</fullName>
    </submittedName>
</protein>
<dbReference type="OrthoDB" id="9769182at2"/>
<dbReference type="SUPFAM" id="SSF54826">
    <property type="entry name" value="Enolase N-terminal domain-like"/>
    <property type="match status" value="1"/>
</dbReference>
<proteinExistence type="inferred from homology"/>
<accession>A0A3P1BDS8</accession>
<feature type="domain" description="Mandelate racemase/muconate lactonizing enzyme C-terminal" evidence="4">
    <location>
        <begin position="185"/>
        <end position="313"/>
    </location>
</feature>
<dbReference type="PROSITE" id="PS00908">
    <property type="entry name" value="MR_MLE_1"/>
    <property type="match status" value="1"/>
</dbReference>
<dbReference type="InterPro" id="IPR013342">
    <property type="entry name" value="Mandelate_racemase_C"/>
</dbReference>
<keyword evidence="3" id="KW-0460">Magnesium</keyword>
<evidence type="ECO:0000256" key="2">
    <source>
        <dbReference type="ARBA" id="ARBA00022723"/>
    </source>
</evidence>
<dbReference type="SMART" id="SM00922">
    <property type="entry name" value="MR_MLE"/>
    <property type="match status" value="1"/>
</dbReference>
<dbReference type="GO" id="GO:0016854">
    <property type="term" value="F:racemase and epimerase activity"/>
    <property type="evidence" value="ECO:0007669"/>
    <property type="project" value="UniProtKB-ARBA"/>
</dbReference>
<organism evidence="5 6">
    <name type="scientific">Larkinella rosea</name>
    <dbReference type="NCBI Taxonomy" id="2025312"/>
    <lineage>
        <taxon>Bacteria</taxon>
        <taxon>Pseudomonadati</taxon>
        <taxon>Bacteroidota</taxon>
        <taxon>Cytophagia</taxon>
        <taxon>Cytophagales</taxon>
        <taxon>Spirosomataceae</taxon>
        <taxon>Larkinella</taxon>
    </lineage>
</organism>
<dbReference type="SUPFAM" id="SSF51604">
    <property type="entry name" value="Enolase C-terminal domain-like"/>
    <property type="match status" value="1"/>
</dbReference>
<dbReference type="InterPro" id="IPR029017">
    <property type="entry name" value="Enolase-like_N"/>
</dbReference>
<dbReference type="PROSITE" id="PS00909">
    <property type="entry name" value="MR_MLE_2"/>
    <property type="match status" value="1"/>
</dbReference>
<dbReference type="RefSeq" id="WP_124878965.1">
    <property type="nucleotide sequence ID" value="NZ_RQJO01000015.1"/>
</dbReference>
<evidence type="ECO:0000313" key="5">
    <source>
        <dbReference type="EMBL" id="RRA99045.1"/>
    </source>
</evidence>
<evidence type="ECO:0000313" key="6">
    <source>
        <dbReference type="Proteomes" id="UP000271925"/>
    </source>
</evidence>
<dbReference type="InterPro" id="IPR036849">
    <property type="entry name" value="Enolase-like_C_sf"/>
</dbReference>